<protein>
    <submittedName>
        <fullName evidence="1">Uncharacterized protein</fullName>
    </submittedName>
</protein>
<proteinExistence type="predicted"/>
<dbReference type="EMBL" id="VSRR010090765">
    <property type="protein sequence ID" value="MPC92301.1"/>
    <property type="molecule type" value="Genomic_DNA"/>
</dbReference>
<keyword evidence="2" id="KW-1185">Reference proteome</keyword>
<comment type="caution">
    <text evidence="1">The sequence shown here is derived from an EMBL/GenBank/DDBJ whole genome shotgun (WGS) entry which is preliminary data.</text>
</comment>
<gene>
    <name evidence="1" type="ORF">E2C01_087381</name>
</gene>
<sequence>MSVYFLFQLNIKIRTNRKLINYIETNPFFLSEEKEEEEEKKKV</sequence>
<evidence type="ECO:0000313" key="2">
    <source>
        <dbReference type="Proteomes" id="UP000324222"/>
    </source>
</evidence>
<accession>A0A5B7J368</accession>
<dbReference type="Proteomes" id="UP000324222">
    <property type="component" value="Unassembled WGS sequence"/>
</dbReference>
<reference evidence="1 2" key="1">
    <citation type="submission" date="2019-05" db="EMBL/GenBank/DDBJ databases">
        <title>Another draft genome of Portunus trituberculatus and its Hox gene families provides insights of decapod evolution.</title>
        <authorList>
            <person name="Jeong J.-H."/>
            <person name="Song I."/>
            <person name="Kim S."/>
            <person name="Choi T."/>
            <person name="Kim D."/>
            <person name="Ryu S."/>
            <person name="Kim W."/>
        </authorList>
    </citation>
    <scope>NUCLEOTIDE SEQUENCE [LARGE SCALE GENOMIC DNA]</scope>
    <source>
        <tissue evidence="1">Muscle</tissue>
    </source>
</reference>
<evidence type="ECO:0000313" key="1">
    <source>
        <dbReference type="EMBL" id="MPC92301.1"/>
    </source>
</evidence>
<organism evidence="1 2">
    <name type="scientific">Portunus trituberculatus</name>
    <name type="common">Swimming crab</name>
    <name type="synonym">Neptunus trituberculatus</name>
    <dbReference type="NCBI Taxonomy" id="210409"/>
    <lineage>
        <taxon>Eukaryota</taxon>
        <taxon>Metazoa</taxon>
        <taxon>Ecdysozoa</taxon>
        <taxon>Arthropoda</taxon>
        <taxon>Crustacea</taxon>
        <taxon>Multicrustacea</taxon>
        <taxon>Malacostraca</taxon>
        <taxon>Eumalacostraca</taxon>
        <taxon>Eucarida</taxon>
        <taxon>Decapoda</taxon>
        <taxon>Pleocyemata</taxon>
        <taxon>Brachyura</taxon>
        <taxon>Eubrachyura</taxon>
        <taxon>Portunoidea</taxon>
        <taxon>Portunidae</taxon>
        <taxon>Portuninae</taxon>
        <taxon>Portunus</taxon>
    </lineage>
</organism>
<dbReference type="AlphaFoldDB" id="A0A5B7J368"/>
<name>A0A5B7J368_PORTR</name>